<dbReference type="Proteomes" id="UP000182284">
    <property type="component" value="Unassembled WGS sequence"/>
</dbReference>
<accession>A0A1G7N290</accession>
<gene>
    <name evidence="1" type="ORF">SAMN04488117_106132</name>
</gene>
<proteinExistence type="predicted"/>
<reference evidence="1 2" key="1">
    <citation type="submission" date="2016-10" db="EMBL/GenBank/DDBJ databases">
        <authorList>
            <person name="de Groot N.N."/>
        </authorList>
    </citation>
    <scope>NUCLEOTIDE SEQUENCE [LARGE SCALE GENOMIC DNA]</scope>
    <source>
        <strain evidence="1 2">DSM 27375</strain>
    </source>
</reference>
<name>A0A1G7N290_9RHOB</name>
<dbReference type="Pfam" id="PF11720">
    <property type="entry name" value="Inhibitor_I78"/>
    <property type="match status" value="1"/>
</dbReference>
<dbReference type="PROSITE" id="PS51257">
    <property type="entry name" value="PROKAR_LIPOPROTEIN"/>
    <property type="match status" value="1"/>
</dbReference>
<dbReference type="EMBL" id="FNBL01000006">
    <property type="protein sequence ID" value="SDF68134.1"/>
    <property type="molecule type" value="Genomic_DNA"/>
</dbReference>
<dbReference type="InterPro" id="IPR021719">
    <property type="entry name" value="Prot_inh_I78"/>
</dbReference>
<evidence type="ECO:0000313" key="1">
    <source>
        <dbReference type="EMBL" id="SDF68134.1"/>
    </source>
</evidence>
<organism evidence="1 2">
    <name type="scientific">Celeribacter baekdonensis</name>
    <dbReference type="NCBI Taxonomy" id="875171"/>
    <lineage>
        <taxon>Bacteria</taxon>
        <taxon>Pseudomonadati</taxon>
        <taxon>Pseudomonadota</taxon>
        <taxon>Alphaproteobacteria</taxon>
        <taxon>Rhodobacterales</taxon>
        <taxon>Roseobacteraceae</taxon>
        <taxon>Celeribacter</taxon>
    </lineage>
</organism>
<protein>
    <submittedName>
        <fullName evidence="1">Peptidase inhibitor I78 family protein</fullName>
    </submittedName>
</protein>
<dbReference type="RefSeq" id="WP_074645223.1">
    <property type="nucleotide sequence ID" value="NZ_FNBL01000006.1"/>
</dbReference>
<sequence length="97" mass="10560">MIRPTVIALILGAFTLIGCKEDTHVSNKGPIPMSATECALELLTPLIGKDKSALDAFDLPEGTRIIPPGRMVTKDFRPERTNIDLDATGQIIRIWCG</sequence>
<dbReference type="PANTHER" id="PTHR39600">
    <property type="entry name" value="PEPTIDASE INHIBITOR I78 FAMILY PROTEIN"/>
    <property type="match status" value="1"/>
</dbReference>
<dbReference type="AlphaFoldDB" id="A0A1G7N290"/>
<evidence type="ECO:0000313" key="2">
    <source>
        <dbReference type="Proteomes" id="UP000182284"/>
    </source>
</evidence>
<dbReference type="Gene3D" id="3.30.10.10">
    <property type="entry name" value="Trypsin Inhibitor V, subunit A"/>
    <property type="match status" value="1"/>
</dbReference>
<dbReference type="PANTHER" id="PTHR39600:SF1">
    <property type="entry name" value="PEPTIDASE INHIBITOR I78 FAMILY PROTEIN"/>
    <property type="match status" value="1"/>
</dbReference>